<dbReference type="PROSITE" id="PS50268">
    <property type="entry name" value="CADHERIN_2"/>
    <property type="match status" value="1"/>
</dbReference>
<dbReference type="Gene3D" id="2.60.40.60">
    <property type="entry name" value="Cadherins"/>
    <property type="match status" value="1"/>
</dbReference>
<dbReference type="GO" id="GO:0045296">
    <property type="term" value="F:cadherin binding"/>
    <property type="evidence" value="ECO:0007669"/>
    <property type="project" value="TreeGrafter"/>
</dbReference>
<dbReference type="EMBL" id="OC317761">
    <property type="protein sequence ID" value="CAD7398925.1"/>
    <property type="molecule type" value="Genomic_DNA"/>
</dbReference>
<dbReference type="CDD" id="cd11304">
    <property type="entry name" value="Cadherin_repeat"/>
    <property type="match status" value="1"/>
</dbReference>
<name>A0A7R9CLU8_TIMCR</name>
<dbReference type="GO" id="GO:0005509">
    <property type="term" value="F:calcium ion binding"/>
    <property type="evidence" value="ECO:0007669"/>
    <property type="project" value="UniProtKB-UniRule"/>
</dbReference>
<dbReference type="GO" id="GO:0008013">
    <property type="term" value="F:beta-catenin binding"/>
    <property type="evidence" value="ECO:0007669"/>
    <property type="project" value="TreeGrafter"/>
</dbReference>
<dbReference type="AlphaFoldDB" id="A0A7R9CLU8"/>
<dbReference type="GO" id="GO:0016477">
    <property type="term" value="P:cell migration"/>
    <property type="evidence" value="ECO:0007669"/>
    <property type="project" value="TreeGrafter"/>
</dbReference>
<evidence type="ECO:0000256" key="3">
    <source>
        <dbReference type="ARBA" id="ARBA00022837"/>
    </source>
</evidence>
<dbReference type="PANTHER" id="PTHR24027:SF438">
    <property type="entry name" value="CADHERIN 23"/>
    <property type="match status" value="1"/>
</dbReference>
<dbReference type="GO" id="GO:0007156">
    <property type="term" value="P:homophilic cell adhesion via plasma membrane adhesion molecules"/>
    <property type="evidence" value="ECO:0007669"/>
    <property type="project" value="InterPro"/>
</dbReference>
<feature type="domain" description="Cadherin" evidence="6">
    <location>
        <begin position="43"/>
        <end position="129"/>
    </location>
</feature>
<protein>
    <recommendedName>
        <fullName evidence="6">Cadherin domain-containing protein</fullName>
    </recommendedName>
</protein>
<dbReference type="InterPro" id="IPR002126">
    <property type="entry name" value="Cadherin-like_dom"/>
</dbReference>
<dbReference type="InterPro" id="IPR039808">
    <property type="entry name" value="Cadherin"/>
</dbReference>
<dbReference type="PANTHER" id="PTHR24027">
    <property type="entry name" value="CADHERIN-23"/>
    <property type="match status" value="1"/>
</dbReference>
<gene>
    <name evidence="7" type="ORF">TCEB3V08_LOCUS4718</name>
</gene>
<proteinExistence type="predicted"/>
<evidence type="ECO:0000256" key="5">
    <source>
        <dbReference type="PROSITE-ProRule" id="PRU00043"/>
    </source>
</evidence>
<sequence>MQPRQWVSEKSAPGRDSNFDLLVTSNLVYLETGLDLVASIRLTPVGTTIFQGVQAEDPDAGVNGQVDYHVVPGDGVGLGLDGGVGRDRLNVADGAGFFSINLPHQGQVTVNRSLDYEKTQRYLVTIVASVSTVFPSGSDEII</sequence>
<keyword evidence="3 5" id="KW-0106">Calcium</keyword>
<dbReference type="GO" id="GO:0016342">
    <property type="term" value="C:catenin complex"/>
    <property type="evidence" value="ECO:0007669"/>
    <property type="project" value="TreeGrafter"/>
</dbReference>
<keyword evidence="4" id="KW-0472">Membrane</keyword>
<comment type="subcellular location">
    <subcellularLocation>
        <location evidence="1">Membrane</location>
    </subcellularLocation>
</comment>
<dbReference type="Pfam" id="PF00028">
    <property type="entry name" value="Cadherin"/>
    <property type="match status" value="1"/>
</dbReference>
<evidence type="ECO:0000259" key="6">
    <source>
        <dbReference type="PROSITE" id="PS50268"/>
    </source>
</evidence>
<organism evidence="7">
    <name type="scientific">Timema cristinae</name>
    <name type="common">Walking stick</name>
    <dbReference type="NCBI Taxonomy" id="61476"/>
    <lineage>
        <taxon>Eukaryota</taxon>
        <taxon>Metazoa</taxon>
        <taxon>Ecdysozoa</taxon>
        <taxon>Arthropoda</taxon>
        <taxon>Hexapoda</taxon>
        <taxon>Insecta</taxon>
        <taxon>Pterygota</taxon>
        <taxon>Neoptera</taxon>
        <taxon>Polyneoptera</taxon>
        <taxon>Phasmatodea</taxon>
        <taxon>Timematodea</taxon>
        <taxon>Timematoidea</taxon>
        <taxon>Timematidae</taxon>
        <taxon>Timema</taxon>
    </lineage>
</organism>
<dbReference type="GO" id="GO:0031175">
    <property type="term" value="P:neuron projection development"/>
    <property type="evidence" value="ECO:0007669"/>
    <property type="project" value="TreeGrafter"/>
</dbReference>
<dbReference type="SUPFAM" id="SSF49313">
    <property type="entry name" value="Cadherin-like"/>
    <property type="match status" value="1"/>
</dbReference>
<evidence type="ECO:0000313" key="7">
    <source>
        <dbReference type="EMBL" id="CAD7398925.1"/>
    </source>
</evidence>
<evidence type="ECO:0000256" key="2">
    <source>
        <dbReference type="ARBA" id="ARBA00022737"/>
    </source>
</evidence>
<reference evidence="7" key="1">
    <citation type="submission" date="2020-11" db="EMBL/GenBank/DDBJ databases">
        <authorList>
            <person name="Tran Van P."/>
        </authorList>
    </citation>
    <scope>NUCLEOTIDE SEQUENCE</scope>
</reference>
<keyword evidence="2" id="KW-0677">Repeat</keyword>
<accession>A0A7R9CLU8</accession>
<evidence type="ECO:0000256" key="1">
    <source>
        <dbReference type="ARBA" id="ARBA00004370"/>
    </source>
</evidence>
<dbReference type="InterPro" id="IPR015919">
    <property type="entry name" value="Cadherin-like_sf"/>
</dbReference>
<evidence type="ECO:0000256" key="4">
    <source>
        <dbReference type="ARBA" id="ARBA00023136"/>
    </source>
</evidence>